<feature type="signal peptide" evidence="2">
    <location>
        <begin position="1"/>
        <end position="28"/>
    </location>
</feature>
<reference evidence="3 4" key="1">
    <citation type="submission" date="2018-02" db="EMBL/GenBank/DDBJ databases">
        <title>Sphingobacterium KA21.</title>
        <authorList>
            <person name="Vasarhelyi B.M."/>
            <person name="Deshmukh S."/>
            <person name="Balint B."/>
            <person name="Kukolya J."/>
        </authorList>
    </citation>
    <scope>NUCLEOTIDE SEQUENCE [LARGE SCALE GENOMIC DNA]</scope>
    <source>
        <strain evidence="3 4">Ka21</strain>
    </source>
</reference>
<proteinExistence type="predicted"/>
<keyword evidence="4" id="KW-1185">Reference proteome</keyword>
<evidence type="ECO:0000256" key="2">
    <source>
        <dbReference type="SAM" id="SignalP"/>
    </source>
</evidence>
<feature type="chain" id="PRO_5046226601" evidence="2">
    <location>
        <begin position="29"/>
        <end position="116"/>
    </location>
</feature>
<gene>
    <name evidence="3" type="ORF">C4F40_12645</name>
</gene>
<dbReference type="RefSeq" id="WP_196939520.1">
    <property type="nucleotide sequence ID" value="NZ_MU158690.1"/>
</dbReference>
<keyword evidence="2" id="KW-0732">Signal</keyword>
<organism evidence="3 4">
    <name type="scientific">Sphingobacterium pedocola</name>
    <dbReference type="NCBI Taxonomy" id="2082722"/>
    <lineage>
        <taxon>Bacteria</taxon>
        <taxon>Pseudomonadati</taxon>
        <taxon>Bacteroidota</taxon>
        <taxon>Sphingobacteriia</taxon>
        <taxon>Sphingobacteriales</taxon>
        <taxon>Sphingobacteriaceae</taxon>
        <taxon>Sphingobacterium</taxon>
    </lineage>
</organism>
<name>A0ABR9T8B2_9SPHI</name>
<protein>
    <submittedName>
        <fullName evidence="3">Uncharacterized protein</fullName>
    </submittedName>
</protein>
<accession>A0ABR9T8B2</accession>
<sequence length="116" mass="12437">MNRKIKTIIKGVAALFIIGTAATVSVHALTSDAIEENKITVTVQDELHWFDPSMTNFLGSNTADNQEAESDGCVQNEAGCQRGYSTEQLNDENNPEAGVKSEEIDSPASTLGIPQP</sequence>
<evidence type="ECO:0000256" key="1">
    <source>
        <dbReference type="SAM" id="MobiDB-lite"/>
    </source>
</evidence>
<evidence type="ECO:0000313" key="3">
    <source>
        <dbReference type="EMBL" id="MBE8721568.1"/>
    </source>
</evidence>
<feature type="region of interest" description="Disordered" evidence="1">
    <location>
        <begin position="83"/>
        <end position="116"/>
    </location>
</feature>
<dbReference type="Proteomes" id="UP000618319">
    <property type="component" value="Unassembled WGS sequence"/>
</dbReference>
<comment type="caution">
    <text evidence="3">The sequence shown here is derived from an EMBL/GenBank/DDBJ whole genome shotgun (WGS) entry which is preliminary data.</text>
</comment>
<evidence type="ECO:0000313" key="4">
    <source>
        <dbReference type="Proteomes" id="UP000618319"/>
    </source>
</evidence>
<dbReference type="EMBL" id="PSKQ01000021">
    <property type="protein sequence ID" value="MBE8721568.1"/>
    <property type="molecule type" value="Genomic_DNA"/>
</dbReference>